<feature type="compositionally biased region" description="Polar residues" evidence="1">
    <location>
        <begin position="1040"/>
        <end position="1054"/>
    </location>
</feature>
<feature type="compositionally biased region" description="Polar residues" evidence="1">
    <location>
        <begin position="869"/>
        <end position="884"/>
    </location>
</feature>
<evidence type="ECO:0000256" key="1">
    <source>
        <dbReference type="SAM" id="MobiDB-lite"/>
    </source>
</evidence>
<name>A0AAD5SYE3_9FUNG</name>
<accession>A0AAD5SYE3</accession>
<keyword evidence="3" id="KW-1185">Reference proteome</keyword>
<feature type="compositionally biased region" description="Polar residues" evidence="1">
    <location>
        <begin position="814"/>
        <end position="823"/>
    </location>
</feature>
<feature type="region of interest" description="Disordered" evidence="1">
    <location>
        <begin position="803"/>
        <end position="831"/>
    </location>
</feature>
<organism evidence="2 3">
    <name type="scientific">Physocladia obscura</name>
    <dbReference type="NCBI Taxonomy" id="109957"/>
    <lineage>
        <taxon>Eukaryota</taxon>
        <taxon>Fungi</taxon>
        <taxon>Fungi incertae sedis</taxon>
        <taxon>Chytridiomycota</taxon>
        <taxon>Chytridiomycota incertae sedis</taxon>
        <taxon>Chytridiomycetes</taxon>
        <taxon>Chytridiales</taxon>
        <taxon>Chytriomycetaceae</taxon>
        <taxon>Physocladia</taxon>
    </lineage>
</organism>
<protein>
    <submittedName>
        <fullName evidence="2">Uncharacterized protein</fullName>
    </submittedName>
</protein>
<dbReference type="AlphaFoldDB" id="A0AAD5SYE3"/>
<proteinExistence type="predicted"/>
<sequence>MSGSSSGSAEALQEMYVAGLAGVDIGEYCLRANRSSNFAFSTSDALNQFSGWLPLCAPAVAKNGAVFSALTDFDGNVQIIGFNTKSSINKTLVFDASVLGGFFATPTNCNLSDSPASSHYPMAKLLFSDSQNCLMFISASANSISPSGVSINIAIFNIDANKVEYFAFPFLANFQEFDPILSKDGSTLFVLASNPGNATPCLLQIFLDAFSDVSVQCQPFSTFESQTITSFMSLSLLDPDGSSFLISVDGFGYISDWPGIPSLKLNQTKVGGDYSRLRSIPNQQIDEAFSFYVLSVDSLSIVSFFGVTSNSSAPWTKLWSQNSTHFPVLKEGGTIPAGFDESRQWMYICVNANNEVGLEGRLLALTTTTGDLIWGGDNSGSIPCSRDSILILEDGSVLASSITYSNVSLYSLYGYIGRSTNYTVLDWSAAASQVSAPYAFTPVVWYSSNYQDGFIIASSFSVLFGSQAAVFANISNFGINTIAPISYDNGDRPIKNYIWNSSLAPFNTSIEKTVIFPNNTTQVENGSGNGGLSTVATDSHESQNLPSVLYKPSVAPLSSNVFQMPPLPPTHSLNSPSVSGPPVAPSHELELDKSIRVGILTTAAAVTVVSVGSDGLASPGDDDIIYNTADAPTKQRQRSFMSIWFPDKEERRTSTAYSDVTVRAANIRQQTFTATLPHSRKSSVATVRVASLPQVVSENHGDLGVILDTDESEYIQQDSHKNPPAESLYEDDLTRIQTTNSTTLSSSKVRAAASSSNGDRPASMSSSSGTMMPLKSAPSSIQNEPVEVIRSEQELNRNESVEIIGNEPELPQDEPTQSTASELSESKKNGPINSVIENIYTKSSPVDELDSFPPLPHSQSQSLSSILQTAATQINAHTSVSPTPSEDDMQHRQANNSHRASTRSSVLSSLGYVASVDASHSSSSSRLSNRSSLGGSGFWGVPFRASMRSDSPALPLPDGESRAASRTALGVRLGGLSSGGQPLEIGGSEFVEESTGEDIDYDSIGFMTAPESLSSRSLNRRAGGSRTTGNESDGFVTARSVVSTNASSKRSYVTASEGEAIEDAGEN</sequence>
<dbReference type="EMBL" id="JADGJH010001118">
    <property type="protein sequence ID" value="KAJ3118545.1"/>
    <property type="molecule type" value="Genomic_DNA"/>
</dbReference>
<feature type="compositionally biased region" description="Low complexity" evidence="1">
    <location>
        <begin position="857"/>
        <end position="868"/>
    </location>
</feature>
<evidence type="ECO:0000313" key="3">
    <source>
        <dbReference type="Proteomes" id="UP001211907"/>
    </source>
</evidence>
<feature type="compositionally biased region" description="Polar residues" evidence="1">
    <location>
        <begin position="892"/>
        <end position="904"/>
    </location>
</feature>
<gene>
    <name evidence="2" type="ORF">HK100_000588</name>
</gene>
<dbReference type="Proteomes" id="UP001211907">
    <property type="component" value="Unassembled WGS sequence"/>
</dbReference>
<feature type="region of interest" description="Disordered" evidence="1">
    <location>
        <begin position="739"/>
        <end position="784"/>
    </location>
</feature>
<feature type="compositionally biased region" description="Low complexity" evidence="1">
    <location>
        <begin position="745"/>
        <end position="756"/>
    </location>
</feature>
<comment type="caution">
    <text evidence="2">The sequence shown here is derived from an EMBL/GenBank/DDBJ whole genome shotgun (WGS) entry which is preliminary data.</text>
</comment>
<feature type="region of interest" description="Disordered" evidence="1">
    <location>
        <begin position="973"/>
        <end position="994"/>
    </location>
</feature>
<reference evidence="2" key="1">
    <citation type="submission" date="2020-05" db="EMBL/GenBank/DDBJ databases">
        <title>Phylogenomic resolution of chytrid fungi.</title>
        <authorList>
            <person name="Stajich J.E."/>
            <person name="Amses K."/>
            <person name="Simmons R."/>
            <person name="Seto K."/>
            <person name="Myers J."/>
            <person name="Bonds A."/>
            <person name="Quandt C.A."/>
            <person name="Barry K."/>
            <person name="Liu P."/>
            <person name="Grigoriev I."/>
            <person name="Longcore J.E."/>
            <person name="James T.Y."/>
        </authorList>
    </citation>
    <scope>NUCLEOTIDE SEQUENCE</scope>
    <source>
        <strain evidence="2">JEL0513</strain>
    </source>
</reference>
<evidence type="ECO:0000313" key="2">
    <source>
        <dbReference type="EMBL" id="KAJ3118545.1"/>
    </source>
</evidence>
<feature type="region of interest" description="Disordered" evidence="1">
    <location>
        <begin position="1012"/>
        <end position="1067"/>
    </location>
</feature>
<feature type="region of interest" description="Disordered" evidence="1">
    <location>
        <begin position="847"/>
        <end position="904"/>
    </location>
</feature>